<evidence type="ECO:0000313" key="1">
    <source>
        <dbReference type="EMBL" id="VDD94021.1"/>
    </source>
</evidence>
<name>A0A0N4VF51_ENTVE</name>
<evidence type="ECO:0000313" key="3">
    <source>
        <dbReference type="WBParaSite" id="EVEC_0000936201-mRNA-1"/>
    </source>
</evidence>
<reference evidence="1 2" key="2">
    <citation type="submission" date="2018-10" db="EMBL/GenBank/DDBJ databases">
        <authorList>
            <consortium name="Pathogen Informatics"/>
        </authorList>
    </citation>
    <scope>NUCLEOTIDE SEQUENCE [LARGE SCALE GENOMIC DNA]</scope>
</reference>
<evidence type="ECO:0000313" key="2">
    <source>
        <dbReference type="Proteomes" id="UP000274131"/>
    </source>
</evidence>
<gene>
    <name evidence="1" type="ORF">EVEC_LOCUS8772</name>
</gene>
<dbReference type="EMBL" id="UXUI01009603">
    <property type="protein sequence ID" value="VDD94021.1"/>
    <property type="molecule type" value="Genomic_DNA"/>
</dbReference>
<accession>A0A0N4VF51</accession>
<keyword evidence="2" id="KW-1185">Reference proteome</keyword>
<sequence length="382" mass="41764">MYLEEDNREKKDSGGAAVIILILSAAFPYPLSPSGCSCTASPSTSPPKAGYSRHCGRLLRSLNLLVLSLVRSEEDQFALNATEKLAGDEELNLEGNGNQSHESRDVSHHPLLPVLLARAYCNAPFILKQNFSIIRSEGHNDVIYTSLELKRMCRVYAKKAVVIDRVPVCGGGKTSVGVAEREKSEECNLNVGIPRALNAVLCAGNVGFGCRFGVKLVFDNTCLLPSSMERSVGEENSDAETGDVKENKFDGERFDEFCWWWCGVISVDAVVSKVAFPVSYRLNGEGSAEGLLVVGNCSKRRGLSNSSRRLFKERLELLDRSVFGTLLEVGDVMEVPEKAVKSCSMGLNVSILKTRSSWTKVEPRLVRVNMVGVVYFCIPALG</sequence>
<dbReference type="WBParaSite" id="EVEC_0000936201-mRNA-1">
    <property type="protein sequence ID" value="EVEC_0000936201-mRNA-1"/>
    <property type="gene ID" value="EVEC_0000936201"/>
</dbReference>
<proteinExistence type="predicted"/>
<reference evidence="3" key="1">
    <citation type="submission" date="2017-02" db="UniProtKB">
        <authorList>
            <consortium name="WormBaseParasite"/>
        </authorList>
    </citation>
    <scope>IDENTIFICATION</scope>
</reference>
<dbReference type="Proteomes" id="UP000274131">
    <property type="component" value="Unassembled WGS sequence"/>
</dbReference>
<organism evidence="3">
    <name type="scientific">Enterobius vermicularis</name>
    <name type="common">Human pinworm</name>
    <dbReference type="NCBI Taxonomy" id="51028"/>
    <lineage>
        <taxon>Eukaryota</taxon>
        <taxon>Metazoa</taxon>
        <taxon>Ecdysozoa</taxon>
        <taxon>Nematoda</taxon>
        <taxon>Chromadorea</taxon>
        <taxon>Rhabditida</taxon>
        <taxon>Spirurina</taxon>
        <taxon>Oxyuridomorpha</taxon>
        <taxon>Oxyuroidea</taxon>
        <taxon>Oxyuridae</taxon>
        <taxon>Enterobius</taxon>
    </lineage>
</organism>
<dbReference type="AlphaFoldDB" id="A0A0N4VF51"/>
<protein>
    <submittedName>
        <fullName evidence="3">Nudix hydrolase domain-containing protein</fullName>
    </submittedName>
</protein>